<accession>A0ABT9TMU3</accession>
<dbReference type="Proteomes" id="UP001244563">
    <property type="component" value="Unassembled WGS sequence"/>
</dbReference>
<evidence type="ECO:0000313" key="2">
    <source>
        <dbReference type="EMBL" id="MDQ0102984.1"/>
    </source>
</evidence>
<feature type="region of interest" description="Disordered" evidence="1">
    <location>
        <begin position="39"/>
        <end position="78"/>
    </location>
</feature>
<name>A0ABT9TMU3_PAENI</name>
<proteinExistence type="predicted"/>
<reference evidence="2 3" key="1">
    <citation type="submission" date="2023-07" db="EMBL/GenBank/DDBJ databases">
        <title>Sorghum-associated microbial communities from plants grown in Nebraska, USA.</title>
        <authorList>
            <person name="Schachtman D."/>
        </authorList>
    </citation>
    <scope>NUCLEOTIDE SEQUENCE [LARGE SCALE GENOMIC DNA]</scope>
    <source>
        <strain evidence="2 3">CC523</strain>
    </source>
</reference>
<evidence type="ECO:0000313" key="3">
    <source>
        <dbReference type="Proteomes" id="UP001244563"/>
    </source>
</evidence>
<organism evidence="2 3">
    <name type="scientific">Paenarthrobacter nicotinovorans</name>
    <name type="common">Arthrobacter nicotinovorans</name>
    <dbReference type="NCBI Taxonomy" id="29320"/>
    <lineage>
        <taxon>Bacteria</taxon>
        <taxon>Bacillati</taxon>
        <taxon>Actinomycetota</taxon>
        <taxon>Actinomycetes</taxon>
        <taxon>Micrococcales</taxon>
        <taxon>Micrococcaceae</taxon>
        <taxon>Paenarthrobacter</taxon>
    </lineage>
</organism>
<protein>
    <submittedName>
        <fullName evidence="2">Uncharacterized protein</fullName>
    </submittedName>
</protein>
<dbReference type="EMBL" id="JAUSSW010000007">
    <property type="protein sequence ID" value="MDQ0102984.1"/>
    <property type="molecule type" value="Genomic_DNA"/>
</dbReference>
<gene>
    <name evidence="2" type="ORF">J2T10_002641</name>
</gene>
<sequence length="237" mass="25203">MVGSLWRGRTARRWVFGLALAAILGALILVLVAPRESPSTKGADVPSGKSSTPQALPSISPTPTPKPTRSAQRSQVPASVPPITADYRALASAAAVAIYSWDTRSSSYSDVYARIRNWWFVLPDGSNPLAVLVQEFEATGINAGSFASLAGQGAYRVATFESMACDNELLKVRERPAPWAGLHVCTVQLKVVDQTVSSTNSYTAPVSVMANCPPAATAPPDRCQMVGFYAATSRIVY</sequence>
<comment type="caution">
    <text evidence="2">The sequence shown here is derived from an EMBL/GenBank/DDBJ whole genome shotgun (WGS) entry which is preliminary data.</text>
</comment>
<keyword evidence="3" id="KW-1185">Reference proteome</keyword>
<evidence type="ECO:0000256" key="1">
    <source>
        <dbReference type="SAM" id="MobiDB-lite"/>
    </source>
</evidence>